<evidence type="ECO:0000313" key="5">
    <source>
        <dbReference type="EMBL" id="MFC3680310.1"/>
    </source>
</evidence>
<organism evidence="5 6">
    <name type="scientific">Bacterioplanoides pacificum</name>
    <dbReference type="NCBI Taxonomy" id="1171596"/>
    <lineage>
        <taxon>Bacteria</taxon>
        <taxon>Pseudomonadati</taxon>
        <taxon>Pseudomonadota</taxon>
        <taxon>Gammaproteobacteria</taxon>
        <taxon>Oceanospirillales</taxon>
        <taxon>Oceanospirillaceae</taxon>
        <taxon>Bacterioplanoides</taxon>
    </lineage>
</organism>
<evidence type="ECO:0000256" key="3">
    <source>
        <dbReference type="ARBA" id="ARBA00023163"/>
    </source>
</evidence>
<comment type="caution">
    <text evidence="5">The sequence shown here is derived from an EMBL/GenBank/DDBJ whole genome shotgun (WGS) entry which is preliminary data.</text>
</comment>
<evidence type="ECO:0000256" key="1">
    <source>
        <dbReference type="ARBA" id="ARBA00023015"/>
    </source>
</evidence>
<gene>
    <name evidence="5" type="ORF">ACFOMG_09405</name>
</gene>
<evidence type="ECO:0000259" key="4">
    <source>
        <dbReference type="Pfam" id="PF13305"/>
    </source>
</evidence>
<sequence>MARRNDHTHEQIRQLALARLGEHLSNGPLANMSLRKLAQAIGYSPATLINVFGSYDQLLLSANADTLDQLAARLIEQQPQQATPQQQLLSFAETYLQFARQHRYRWQLLFEHRLPDEEAVPDWQQQRINRLFAVIESALAQLAPTQTAQQLQLAARTIWASVHGICALALDDKLFASSDIRVENMIASLIRHYVSDWQQQ</sequence>
<keyword evidence="3" id="KW-0804">Transcription</keyword>
<feature type="domain" description="HTH-type transcriptional regulator MT1864/Rv1816-like C-terminal" evidence="4">
    <location>
        <begin position="88"/>
        <end position="188"/>
    </location>
</feature>
<dbReference type="PANTHER" id="PTHR30055">
    <property type="entry name" value="HTH-TYPE TRANSCRIPTIONAL REGULATOR RUTR"/>
    <property type="match status" value="1"/>
</dbReference>
<dbReference type="Pfam" id="PF13305">
    <property type="entry name" value="TetR_C_33"/>
    <property type="match status" value="1"/>
</dbReference>
<dbReference type="EMBL" id="JBHRYB010000006">
    <property type="protein sequence ID" value="MFC3680310.1"/>
    <property type="molecule type" value="Genomic_DNA"/>
</dbReference>
<evidence type="ECO:0000313" key="6">
    <source>
        <dbReference type="Proteomes" id="UP001595722"/>
    </source>
</evidence>
<keyword evidence="2" id="KW-0238">DNA-binding</keyword>
<evidence type="ECO:0000256" key="2">
    <source>
        <dbReference type="ARBA" id="ARBA00023125"/>
    </source>
</evidence>
<dbReference type="PANTHER" id="PTHR30055:SF234">
    <property type="entry name" value="HTH-TYPE TRANSCRIPTIONAL REGULATOR BETI"/>
    <property type="match status" value="1"/>
</dbReference>
<dbReference type="RefSeq" id="WP_376866234.1">
    <property type="nucleotide sequence ID" value="NZ_JBHRYB010000006.1"/>
</dbReference>
<name>A0ABV7VS14_9GAMM</name>
<proteinExistence type="predicted"/>
<dbReference type="InterPro" id="IPR009057">
    <property type="entry name" value="Homeodomain-like_sf"/>
</dbReference>
<dbReference type="InterPro" id="IPR050109">
    <property type="entry name" value="HTH-type_TetR-like_transc_reg"/>
</dbReference>
<reference evidence="6" key="1">
    <citation type="journal article" date="2019" name="Int. J. Syst. Evol. Microbiol.">
        <title>The Global Catalogue of Microorganisms (GCM) 10K type strain sequencing project: providing services to taxonomists for standard genome sequencing and annotation.</title>
        <authorList>
            <consortium name="The Broad Institute Genomics Platform"/>
            <consortium name="The Broad Institute Genome Sequencing Center for Infectious Disease"/>
            <person name="Wu L."/>
            <person name="Ma J."/>
        </authorList>
    </citation>
    <scope>NUCLEOTIDE SEQUENCE [LARGE SCALE GENOMIC DNA]</scope>
    <source>
        <strain evidence="6">KCTC 42424</strain>
    </source>
</reference>
<keyword evidence="1" id="KW-0805">Transcription regulation</keyword>
<dbReference type="InterPro" id="IPR036271">
    <property type="entry name" value="Tet_transcr_reg_TetR-rel_C_sf"/>
</dbReference>
<dbReference type="SUPFAM" id="SSF46689">
    <property type="entry name" value="Homeodomain-like"/>
    <property type="match status" value="1"/>
</dbReference>
<accession>A0ABV7VS14</accession>
<dbReference type="InterPro" id="IPR025996">
    <property type="entry name" value="MT1864/Rv1816-like_C"/>
</dbReference>
<dbReference type="Gene3D" id="1.10.357.10">
    <property type="entry name" value="Tetracycline Repressor, domain 2"/>
    <property type="match status" value="1"/>
</dbReference>
<dbReference type="SUPFAM" id="SSF48498">
    <property type="entry name" value="Tetracyclin repressor-like, C-terminal domain"/>
    <property type="match status" value="1"/>
</dbReference>
<protein>
    <submittedName>
        <fullName evidence="5">TetR/AcrR family transcriptional regulator</fullName>
    </submittedName>
</protein>
<keyword evidence="6" id="KW-1185">Reference proteome</keyword>
<dbReference type="Proteomes" id="UP001595722">
    <property type="component" value="Unassembled WGS sequence"/>
</dbReference>